<accession>A0ABQ1MMT3</accession>
<dbReference type="InterPro" id="IPR036890">
    <property type="entry name" value="HATPase_C_sf"/>
</dbReference>
<feature type="modified residue" description="4-aspartylphosphate" evidence="4">
    <location>
        <position position="65"/>
    </location>
</feature>
<proteinExistence type="predicted"/>
<evidence type="ECO:0000256" key="4">
    <source>
        <dbReference type="PROSITE-ProRule" id="PRU00169"/>
    </source>
</evidence>
<dbReference type="Gene3D" id="3.30.565.10">
    <property type="entry name" value="Histidine kinase-like ATPase, C-terminal domain"/>
    <property type="match status" value="1"/>
</dbReference>
<feature type="coiled-coil region" evidence="5">
    <location>
        <begin position="135"/>
        <end position="169"/>
    </location>
</feature>
<evidence type="ECO:0000256" key="5">
    <source>
        <dbReference type="SAM" id="Coils"/>
    </source>
</evidence>
<dbReference type="SMART" id="SM00388">
    <property type="entry name" value="HisKA"/>
    <property type="match status" value="1"/>
</dbReference>
<keyword evidence="5" id="KW-0175">Coiled coil</keyword>
<comment type="catalytic activity">
    <reaction evidence="1">
        <text>ATP + protein L-histidine = ADP + protein N-phospho-L-histidine.</text>
        <dbReference type="EC" id="2.7.13.3"/>
    </reaction>
</comment>
<reference evidence="9" key="1">
    <citation type="journal article" date="2019" name="Int. J. Syst. Evol. Microbiol.">
        <title>The Global Catalogue of Microorganisms (GCM) 10K type strain sequencing project: providing services to taxonomists for standard genome sequencing and annotation.</title>
        <authorList>
            <consortium name="The Broad Institute Genomics Platform"/>
            <consortium name="The Broad Institute Genome Sequencing Center for Infectious Disease"/>
            <person name="Wu L."/>
            <person name="Ma J."/>
        </authorList>
    </citation>
    <scope>NUCLEOTIDE SEQUENCE [LARGE SCALE GENOMIC DNA]</scope>
    <source>
        <strain evidence="9">CGMCC 1.15342</strain>
    </source>
</reference>
<dbReference type="PANTHER" id="PTHR43547">
    <property type="entry name" value="TWO-COMPONENT HISTIDINE KINASE"/>
    <property type="match status" value="1"/>
</dbReference>
<evidence type="ECO:0000313" key="8">
    <source>
        <dbReference type="EMBL" id="GGC41726.1"/>
    </source>
</evidence>
<evidence type="ECO:0000313" key="9">
    <source>
        <dbReference type="Proteomes" id="UP000597338"/>
    </source>
</evidence>
<sequence>MNLRKKGLILTTFEIMILIVDDKIENITALTKILISQNFDVDSALSGEEALKKVLKNEYQLVILDVQMPGMDGFEVAEAISGIRKTSELPIIFLSAVNVSKAFITKGYTSGGHDYLVKPVDPDILVLKIRTFIKLQEQTKELARIQQDLRNEIEQRKHAEEKKDELMGMVSHEVKTPLTSVKAYIQLAGVAVHSNRMENALQFINKADSQIDKLNQMMTALLDMAKMEAGMLDFNVGEFNLNQLVDGALDIFIQSNPERQVVRTGDADIVLRGDLLRLEQVILNYLSNAAKYSPETETIGVAIQRRADNDVEICVTDKGIGIAEEDQGNLFKKFYRTEQSIAEYRGMGMGLYLCAEIVKFHGGTYGVKSNPGGGSTFYFTLPIELDEPIVNPSIA</sequence>
<dbReference type="SUPFAM" id="SSF55874">
    <property type="entry name" value="ATPase domain of HSP90 chaperone/DNA topoisomerase II/histidine kinase"/>
    <property type="match status" value="1"/>
</dbReference>
<dbReference type="CDD" id="cd00082">
    <property type="entry name" value="HisKA"/>
    <property type="match status" value="1"/>
</dbReference>
<feature type="domain" description="Response regulatory" evidence="7">
    <location>
        <begin position="16"/>
        <end position="133"/>
    </location>
</feature>
<dbReference type="InterPro" id="IPR005467">
    <property type="entry name" value="His_kinase_dom"/>
</dbReference>
<evidence type="ECO:0000259" key="6">
    <source>
        <dbReference type="PROSITE" id="PS50109"/>
    </source>
</evidence>
<dbReference type="EMBL" id="BMIK01000017">
    <property type="protein sequence ID" value="GGC41726.1"/>
    <property type="molecule type" value="Genomic_DNA"/>
</dbReference>
<dbReference type="SUPFAM" id="SSF52172">
    <property type="entry name" value="CheY-like"/>
    <property type="match status" value="1"/>
</dbReference>
<dbReference type="Gene3D" id="1.10.287.130">
    <property type="match status" value="1"/>
</dbReference>
<dbReference type="Pfam" id="PF00512">
    <property type="entry name" value="HisKA"/>
    <property type="match status" value="1"/>
</dbReference>
<dbReference type="PRINTS" id="PR00344">
    <property type="entry name" value="BCTRLSENSOR"/>
</dbReference>
<keyword evidence="3 4" id="KW-0597">Phosphoprotein</keyword>
<dbReference type="PROSITE" id="PS50110">
    <property type="entry name" value="RESPONSE_REGULATORY"/>
    <property type="match status" value="1"/>
</dbReference>
<dbReference type="GO" id="GO:0016301">
    <property type="term" value="F:kinase activity"/>
    <property type="evidence" value="ECO:0007669"/>
    <property type="project" value="UniProtKB-KW"/>
</dbReference>
<dbReference type="PANTHER" id="PTHR43547:SF2">
    <property type="entry name" value="HYBRID SIGNAL TRANSDUCTION HISTIDINE KINASE C"/>
    <property type="match status" value="1"/>
</dbReference>
<dbReference type="EC" id="2.7.13.3" evidence="2"/>
<dbReference type="PROSITE" id="PS50109">
    <property type="entry name" value="HIS_KIN"/>
    <property type="match status" value="1"/>
</dbReference>
<dbReference type="InterPro" id="IPR011006">
    <property type="entry name" value="CheY-like_superfamily"/>
</dbReference>
<protein>
    <recommendedName>
        <fullName evidence="2">histidine kinase</fullName>
        <ecNumber evidence="2">2.7.13.3</ecNumber>
    </recommendedName>
</protein>
<evidence type="ECO:0000256" key="1">
    <source>
        <dbReference type="ARBA" id="ARBA00000085"/>
    </source>
</evidence>
<organism evidence="8 9">
    <name type="scientific">Parapedobacter defluvii</name>
    <dbReference type="NCBI Taxonomy" id="2045106"/>
    <lineage>
        <taxon>Bacteria</taxon>
        <taxon>Pseudomonadati</taxon>
        <taxon>Bacteroidota</taxon>
        <taxon>Sphingobacteriia</taxon>
        <taxon>Sphingobacteriales</taxon>
        <taxon>Sphingobacteriaceae</taxon>
        <taxon>Parapedobacter</taxon>
    </lineage>
</organism>
<keyword evidence="8" id="KW-0418">Kinase</keyword>
<dbReference type="Pfam" id="PF00072">
    <property type="entry name" value="Response_reg"/>
    <property type="match status" value="1"/>
</dbReference>
<dbReference type="InterPro" id="IPR001789">
    <property type="entry name" value="Sig_transdc_resp-reg_receiver"/>
</dbReference>
<dbReference type="InterPro" id="IPR003594">
    <property type="entry name" value="HATPase_dom"/>
</dbReference>
<dbReference type="InterPro" id="IPR004358">
    <property type="entry name" value="Sig_transdc_His_kin-like_C"/>
</dbReference>
<evidence type="ECO:0000256" key="2">
    <source>
        <dbReference type="ARBA" id="ARBA00012438"/>
    </source>
</evidence>
<dbReference type="Proteomes" id="UP000597338">
    <property type="component" value="Unassembled WGS sequence"/>
</dbReference>
<evidence type="ECO:0000259" key="7">
    <source>
        <dbReference type="PROSITE" id="PS50110"/>
    </source>
</evidence>
<evidence type="ECO:0000256" key="3">
    <source>
        <dbReference type="ARBA" id="ARBA00022553"/>
    </source>
</evidence>
<dbReference type="InterPro" id="IPR003661">
    <property type="entry name" value="HisK_dim/P_dom"/>
</dbReference>
<dbReference type="Gene3D" id="3.40.50.2300">
    <property type="match status" value="1"/>
</dbReference>
<gene>
    <name evidence="8" type="ORF">GCM10011386_37320</name>
</gene>
<comment type="caution">
    <text evidence="8">The sequence shown here is derived from an EMBL/GenBank/DDBJ whole genome shotgun (WGS) entry which is preliminary data.</text>
</comment>
<dbReference type="SMART" id="SM00387">
    <property type="entry name" value="HATPase_c"/>
    <property type="match status" value="1"/>
</dbReference>
<keyword evidence="9" id="KW-1185">Reference proteome</keyword>
<dbReference type="Pfam" id="PF02518">
    <property type="entry name" value="HATPase_c"/>
    <property type="match status" value="1"/>
</dbReference>
<name>A0ABQ1MMT3_9SPHI</name>
<dbReference type="SMART" id="SM00448">
    <property type="entry name" value="REC"/>
    <property type="match status" value="1"/>
</dbReference>
<feature type="domain" description="Histidine kinase" evidence="6">
    <location>
        <begin position="169"/>
        <end position="385"/>
    </location>
</feature>
<keyword evidence="8" id="KW-0808">Transferase</keyword>